<keyword evidence="4 7" id="KW-1133">Transmembrane helix</keyword>
<evidence type="ECO:0000256" key="4">
    <source>
        <dbReference type="ARBA" id="ARBA00022989"/>
    </source>
</evidence>
<feature type="transmembrane region" description="Helical" evidence="7">
    <location>
        <begin position="160"/>
        <end position="180"/>
    </location>
</feature>
<dbReference type="AlphaFoldDB" id="A0A937XGP6"/>
<comment type="caution">
    <text evidence="8">The sequence shown here is derived from an EMBL/GenBank/DDBJ whole genome shotgun (WGS) entry which is preliminary data.</text>
</comment>
<evidence type="ECO:0000256" key="5">
    <source>
        <dbReference type="ARBA" id="ARBA00023136"/>
    </source>
</evidence>
<proteinExistence type="predicted"/>
<dbReference type="InterPro" id="IPR003339">
    <property type="entry name" value="ABC/ECF_trnsptr_transmembrane"/>
</dbReference>
<sequence>MASDEFRLTGNRQSTIDNRQSSRIVRLSLLVACASVLQVAESLLPHPIPGVRLGLANIITVIAMVYIGPASAVELAVLRTLVSSMVMGTFLTPTFVLSFSGGVVSALVMILLFQLSGRGMFSFGLVGISVGGAVSHIAAQVALVYLLFIRSSGVLWLWPWLGLSAVVTGVLTGVIAIQAVRRLESGAGIKEPGTPGFKYPNPSPPETRSPQSLLGRLRPDFKVAAVIAIGLLVVIFSDYRLYVAVFGLLAILTFAGRVGLGRLAAGFGRIWALLLMSFLLPVIFSPWGKVLWEFGPLRITEAGLHDGAIFTARMLLLFLATALLAQTTAPVEVAMGLERLLAPLRIFGIRPGWLARSLALSWAYFPAFWQNVRQLIKKGSNRRGWFDRALHFPGDIVAELYLLAAATAAAPAAGSREE</sequence>
<dbReference type="PANTHER" id="PTHR34857:SF2">
    <property type="entry name" value="SLL0384 PROTEIN"/>
    <property type="match status" value="1"/>
</dbReference>
<dbReference type="Pfam" id="PF07456">
    <property type="entry name" value="Hpre_diP_synt_I"/>
    <property type="match status" value="1"/>
</dbReference>
<evidence type="ECO:0008006" key="10">
    <source>
        <dbReference type="Google" id="ProtNLM"/>
    </source>
</evidence>
<dbReference type="EMBL" id="VGIR01000025">
    <property type="protein sequence ID" value="MBM3331298.1"/>
    <property type="molecule type" value="Genomic_DNA"/>
</dbReference>
<reference evidence="8" key="1">
    <citation type="submission" date="2019-03" db="EMBL/GenBank/DDBJ databases">
        <title>Lake Tanganyika Metagenome-Assembled Genomes (MAGs).</title>
        <authorList>
            <person name="Tran P."/>
        </authorList>
    </citation>
    <scope>NUCLEOTIDE SEQUENCE</scope>
    <source>
        <strain evidence="8">K_DeepCast_150m_m2_040</strain>
    </source>
</reference>
<evidence type="ECO:0000256" key="1">
    <source>
        <dbReference type="ARBA" id="ARBA00004141"/>
    </source>
</evidence>
<feature type="transmembrane region" description="Helical" evidence="7">
    <location>
        <begin position="219"/>
        <end position="236"/>
    </location>
</feature>
<name>A0A937XGP6_UNCW3</name>
<protein>
    <recommendedName>
        <fullName evidence="10">Gx transporter family protein</fullName>
    </recommendedName>
</protein>
<feature type="transmembrane region" description="Helical" evidence="7">
    <location>
        <begin position="267"/>
        <end position="287"/>
    </location>
</feature>
<accession>A0A937XGP6</accession>
<gene>
    <name evidence="8" type="ORF">FJY68_05515</name>
</gene>
<feature type="transmembrane region" description="Helical" evidence="7">
    <location>
        <begin position="242"/>
        <end position="260"/>
    </location>
</feature>
<feature type="transmembrane region" description="Helical" evidence="7">
    <location>
        <begin position="56"/>
        <end position="78"/>
    </location>
</feature>
<evidence type="ECO:0000256" key="7">
    <source>
        <dbReference type="SAM" id="Phobius"/>
    </source>
</evidence>
<dbReference type="Gene3D" id="1.10.1760.20">
    <property type="match status" value="1"/>
</dbReference>
<evidence type="ECO:0000313" key="8">
    <source>
        <dbReference type="EMBL" id="MBM3331298.1"/>
    </source>
</evidence>
<dbReference type="InterPro" id="IPR051611">
    <property type="entry name" value="ECF_transporter_component"/>
</dbReference>
<keyword evidence="5 7" id="KW-0472">Membrane</keyword>
<feature type="transmembrane region" description="Helical" evidence="7">
    <location>
        <begin position="24"/>
        <end position="44"/>
    </location>
</feature>
<feature type="transmembrane region" description="Helical" evidence="7">
    <location>
        <begin position="125"/>
        <end position="148"/>
    </location>
</feature>
<feature type="region of interest" description="Disordered" evidence="6">
    <location>
        <begin position="191"/>
        <end position="210"/>
    </location>
</feature>
<feature type="transmembrane region" description="Helical" evidence="7">
    <location>
        <begin position="307"/>
        <end position="325"/>
    </location>
</feature>
<dbReference type="Pfam" id="PF02361">
    <property type="entry name" value="CbiQ"/>
    <property type="match status" value="1"/>
</dbReference>
<evidence type="ECO:0000256" key="2">
    <source>
        <dbReference type="ARBA" id="ARBA00022475"/>
    </source>
</evidence>
<comment type="subcellular location">
    <subcellularLocation>
        <location evidence="1">Membrane</location>
        <topology evidence="1">Multi-pass membrane protein</topology>
    </subcellularLocation>
</comment>
<dbReference type="PANTHER" id="PTHR34857">
    <property type="entry name" value="SLL0384 PROTEIN"/>
    <property type="match status" value="1"/>
</dbReference>
<evidence type="ECO:0000256" key="6">
    <source>
        <dbReference type="SAM" id="MobiDB-lite"/>
    </source>
</evidence>
<organism evidence="8 9">
    <name type="scientific">candidate division WOR-3 bacterium</name>
    <dbReference type="NCBI Taxonomy" id="2052148"/>
    <lineage>
        <taxon>Bacteria</taxon>
        <taxon>Bacteria division WOR-3</taxon>
    </lineage>
</organism>
<evidence type="ECO:0000313" key="9">
    <source>
        <dbReference type="Proteomes" id="UP000779900"/>
    </source>
</evidence>
<dbReference type="Proteomes" id="UP000779900">
    <property type="component" value="Unassembled WGS sequence"/>
</dbReference>
<dbReference type="InterPro" id="IPR010898">
    <property type="entry name" value="Hpre_diP_synth_I"/>
</dbReference>
<keyword evidence="3 7" id="KW-0812">Transmembrane</keyword>
<feature type="transmembrane region" description="Helical" evidence="7">
    <location>
        <begin position="90"/>
        <end position="113"/>
    </location>
</feature>
<dbReference type="CDD" id="cd16914">
    <property type="entry name" value="EcfT"/>
    <property type="match status" value="1"/>
</dbReference>
<evidence type="ECO:0000256" key="3">
    <source>
        <dbReference type="ARBA" id="ARBA00022692"/>
    </source>
</evidence>
<dbReference type="GO" id="GO:0005886">
    <property type="term" value="C:plasma membrane"/>
    <property type="evidence" value="ECO:0007669"/>
    <property type="project" value="UniProtKB-ARBA"/>
</dbReference>
<keyword evidence="2" id="KW-1003">Cell membrane</keyword>